<keyword evidence="3" id="KW-1185">Reference proteome</keyword>
<feature type="compositionally biased region" description="Low complexity" evidence="1">
    <location>
        <begin position="310"/>
        <end position="330"/>
    </location>
</feature>
<feature type="compositionally biased region" description="Basic and acidic residues" evidence="1">
    <location>
        <begin position="615"/>
        <end position="624"/>
    </location>
</feature>
<dbReference type="AlphaFoldDB" id="A0A1Y2H9G6"/>
<organism evidence="2 3">
    <name type="scientific">Catenaria anguillulae PL171</name>
    <dbReference type="NCBI Taxonomy" id="765915"/>
    <lineage>
        <taxon>Eukaryota</taxon>
        <taxon>Fungi</taxon>
        <taxon>Fungi incertae sedis</taxon>
        <taxon>Blastocladiomycota</taxon>
        <taxon>Blastocladiomycetes</taxon>
        <taxon>Blastocladiales</taxon>
        <taxon>Catenariaceae</taxon>
        <taxon>Catenaria</taxon>
    </lineage>
</organism>
<feature type="region of interest" description="Disordered" evidence="1">
    <location>
        <begin position="398"/>
        <end position="417"/>
    </location>
</feature>
<feature type="region of interest" description="Disordered" evidence="1">
    <location>
        <begin position="304"/>
        <end position="332"/>
    </location>
</feature>
<accession>A0A1Y2H9G6</accession>
<feature type="compositionally biased region" description="Low complexity" evidence="1">
    <location>
        <begin position="398"/>
        <end position="409"/>
    </location>
</feature>
<dbReference type="Proteomes" id="UP000193411">
    <property type="component" value="Unassembled WGS sequence"/>
</dbReference>
<comment type="caution">
    <text evidence="2">The sequence shown here is derived from an EMBL/GenBank/DDBJ whole genome shotgun (WGS) entry which is preliminary data.</text>
</comment>
<feature type="compositionally biased region" description="Low complexity" evidence="1">
    <location>
        <begin position="625"/>
        <end position="637"/>
    </location>
</feature>
<sequence>MLSSALSDAQGKRRSSTIAVNANPTITKLEFQQAAEAFSGLPDQWISDSKCGASSTTARKDTTATAMQQDADKLTAEFVNKVKYQLKDRPALFKRFITYISQARAKETSNDKMLAHTEKMLAAYPQSVAAFRRFLNDMQAIYFGHVGMNQYAQKVSTIDMARREAWNKLLDKVANHFAGQQEQYREFCERLLGYGSNVKAIEARCKPCFEGAPHLFQELSQLLRKDIQWLHLLNPATSFARKLAQHFGSNSTQFLELITAMSSGDGVGSPDSPTRVQSLLKDRPDLYNEYMNAINSPNFFHRQVPERSESTSSSAAAANSKTKSASAKPTNVPLSREQLLLLHEMHTAFLQDARSKDPSGKSPLSAGHKATMRQFCEVMQIEADLQVQASHAKKQVSAKLQQQQQSKYPQPDPSLSPLSATLKLAEEAAKNDKLPLPRFPAFASDIHDSRAKCGAMANRHALLQQFQRLVRQEFSHANGPNARLASMATQADPVVEPTGKRHCPRPASTVTVPTKQPSILFTLPPSAWRSPASLLYASTRTFGSPIQPPLLKTQSLRVPLRELAGRGYCNLEMNLKALFATDGEVDSAMRWIRERQAAPAPTPQSESTEATTATTEKEADRRVIAVEASEVVAATETSRPRTASSNDGKSTVNGDVGSSNVGLGA</sequence>
<feature type="region of interest" description="Disordered" evidence="1">
    <location>
        <begin position="596"/>
        <end position="665"/>
    </location>
</feature>
<gene>
    <name evidence="2" type="ORF">BCR44DRAFT_42094</name>
</gene>
<proteinExistence type="predicted"/>
<reference evidence="2 3" key="1">
    <citation type="submission" date="2016-07" db="EMBL/GenBank/DDBJ databases">
        <title>Pervasive Adenine N6-methylation of Active Genes in Fungi.</title>
        <authorList>
            <consortium name="DOE Joint Genome Institute"/>
            <person name="Mondo S.J."/>
            <person name="Dannebaum R.O."/>
            <person name="Kuo R.C."/>
            <person name="Labutti K."/>
            <person name="Haridas S."/>
            <person name="Kuo A."/>
            <person name="Salamov A."/>
            <person name="Ahrendt S.R."/>
            <person name="Lipzen A."/>
            <person name="Sullivan W."/>
            <person name="Andreopoulos W.B."/>
            <person name="Clum A."/>
            <person name="Lindquist E."/>
            <person name="Daum C."/>
            <person name="Ramamoorthy G.K."/>
            <person name="Gryganskyi A."/>
            <person name="Culley D."/>
            <person name="Magnuson J.K."/>
            <person name="James T.Y."/>
            <person name="O'Malley M.A."/>
            <person name="Stajich J.E."/>
            <person name="Spatafora J.W."/>
            <person name="Visel A."/>
            <person name="Grigoriev I.V."/>
        </authorList>
    </citation>
    <scope>NUCLEOTIDE SEQUENCE [LARGE SCALE GENOMIC DNA]</scope>
    <source>
        <strain evidence="2 3">PL171</strain>
    </source>
</reference>
<dbReference type="EMBL" id="MCFL01000087">
    <property type="protein sequence ID" value="ORZ30343.1"/>
    <property type="molecule type" value="Genomic_DNA"/>
</dbReference>
<name>A0A1Y2H9G6_9FUNG</name>
<evidence type="ECO:0000313" key="3">
    <source>
        <dbReference type="Proteomes" id="UP000193411"/>
    </source>
</evidence>
<evidence type="ECO:0000256" key="1">
    <source>
        <dbReference type="SAM" id="MobiDB-lite"/>
    </source>
</evidence>
<protein>
    <submittedName>
        <fullName evidence="2">Uncharacterized protein</fullName>
    </submittedName>
</protein>
<feature type="compositionally biased region" description="Polar residues" evidence="1">
    <location>
        <begin position="640"/>
        <end position="665"/>
    </location>
</feature>
<evidence type="ECO:0000313" key="2">
    <source>
        <dbReference type="EMBL" id="ORZ30343.1"/>
    </source>
</evidence>